<keyword evidence="2" id="KW-1185">Reference proteome</keyword>
<dbReference type="SUPFAM" id="SSF56672">
    <property type="entry name" value="DNA/RNA polymerases"/>
    <property type="match status" value="1"/>
</dbReference>
<gene>
    <name evidence="1" type="ORF">LVIROSA_LOCUS16204</name>
</gene>
<reference evidence="1 2" key="1">
    <citation type="submission" date="2022-01" db="EMBL/GenBank/DDBJ databases">
        <authorList>
            <person name="Xiong W."/>
            <person name="Schranz E."/>
        </authorList>
    </citation>
    <scope>NUCLEOTIDE SEQUENCE [LARGE SCALE GENOMIC DNA]</scope>
</reference>
<organism evidence="1 2">
    <name type="scientific">Lactuca virosa</name>
    <dbReference type="NCBI Taxonomy" id="75947"/>
    <lineage>
        <taxon>Eukaryota</taxon>
        <taxon>Viridiplantae</taxon>
        <taxon>Streptophyta</taxon>
        <taxon>Embryophyta</taxon>
        <taxon>Tracheophyta</taxon>
        <taxon>Spermatophyta</taxon>
        <taxon>Magnoliopsida</taxon>
        <taxon>eudicotyledons</taxon>
        <taxon>Gunneridae</taxon>
        <taxon>Pentapetalae</taxon>
        <taxon>asterids</taxon>
        <taxon>campanulids</taxon>
        <taxon>Asterales</taxon>
        <taxon>Asteraceae</taxon>
        <taxon>Cichorioideae</taxon>
        <taxon>Cichorieae</taxon>
        <taxon>Lactucinae</taxon>
        <taxon>Lactuca</taxon>
    </lineage>
</organism>
<accession>A0AAU9MS67</accession>
<sequence>MLVYVYDLVITGSSQAIVDQLVQHKYASDILHRAHMENCKSVSTPMFVTDKLAKDSGKLLNEDDAFKYRNMVGGLQYLTLTRPVKRILRYIKGLMNTGLHIKKSNSKLLSVFTDANWAGFLDYRRSTGGFAVFVGLNLISWSSRKQPTVSRSSTKPEYKPLANVTTEVIWVQSLLKELGVCQPRSPVRWCGNLGATYLIANPVFHARTKHIEVYFHFVREKVAGGALDVRFISSNDQIVDGFTKSVTHAMLEKMKYNLNLVPVKIEGECKHNRVSQ</sequence>
<proteinExistence type="predicted"/>
<evidence type="ECO:0000313" key="1">
    <source>
        <dbReference type="EMBL" id="CAH1429337.1"/>
    </source>
</evidence>
<protein>
    <recommendedName>
        <fullName evidence="3">Reverse transcriptase Ty1/copia-type domain-containing protein</fullName>
    </recommendedName>
</protein>
<dbReference type="PANTHER" id="PTHR11439:SF450">
    <property type="entry name" value="REVERSE TRANSCRIPTASE TY1_COPIA-TYPE DOMAIN-CONTAINING PROTEIN"/>
    <property type="match status" value="1"/>
</dbReference>
<dbReference type="Proteomes" id="UP001157418">
    <property type="component" value="Unassembled WGS sequence"/>
</dbReference>
<dbReference type="EMBL" id="CAKMRJ010002680">
    <property type="protein sequence ID" value="CAH1429337.1"/>
    <property type="molecule type" value="Genomic_DNA"/>
</dbReference>
<dbReference type="CDD" id="cd09272">
    <property type="entry name" value="RNase_HI_RT_Ty1"/>
    <property type="match status" value="1"/>
</dbReference>
<comment type="caution">
    <text evidence="1">The sequence shown here is derived from an EMBL/GenBank/DDBJ whole genome shotgun (WGS) entry which is preliminary data.</text>
</comment>
<dbReference type="InterPro" id="IPR043502">
    <property type="entry name" value="DNA/RNA_pol_sf"/>
</dbReference>
<dbReference type="PANTHER" id="PTHR11439">
    <property type="entry name" value="GAG-POL-RELATED RETROTRANSPOSON"/>
    <property type="match status" value="1"/>
</dbReference>
<evidence type="ECO:0000313" key="2">
    <source>
        <dbReference type="Proteomes" id="UP001157418"/>
    </source>
</evidence>
<dbReference type="AlphaFoldDB" id="A0AAU9MS67"/>
<name>A0AAU9MS67_9ASTR</name>
<evidence type="ECO:0008006" key="3">
    <source>
        <dbReference type="Google" id="ProtNLM"/>
    </source>
</evidence>